<dbReference type="GO" id="GO:0042797">
    <property type="term" value="P:tRNA transcription by RNA polymerase III"/>
    <property type="evidence" value="ECO:0007669"/>
    <property type="project" value="TreeGrafter"/>
</dbReference>
<evidence type="ECO:0000313" key="6">
    <source>
        <dbReference type="EMBL" id="KAK3051473.1"/>
    </source>
</evidence>
<evidence type="ECO:0000313" key="7">
    <source>
        <dbReference type="Proteomes" id="UP001271007"/>
    </source>
</evidence>
<feature type="region of interest" description="Disordered" evidence="5">
    <location>
        <begin position="541"/>
        <end position="590"/>
    </location>
</feature>
<feature type="compositionally biased region" description="Polar residues" evidence="5">
    <location>
        <begin position="79"/>
        <end position="91"/>
    </location>
</feature>
<feature type="compositionally biased region" description="Basic and acidic residues" evidence="5">
    <location>
        <begin position="569"/>
        <end position="588"/>
    </location>
</feature>
<keyword evidence="3" id="KW-0804">Transcription</keyword>
<proteinExistence type="predicted"/>
<evidence type="ECO:0000256" key="3">
    <source>
        <dbReference type="ARBA" id="ARBA00023163"/>
    </source>
</evidence>
<dbReference type="AlphaFoldDB" id="A0AAJ0DCZ9"/>
<dbReference type="EMBL" id="JAWDJX010000026">
    <property type="protein sequence ID" value="KAK3051473.1"/>
    <property type="molecule type" value="Genomic_DNA"/>
</dbReference>
<feature type="compositionally biased region" description="Basic and acidic residues" evidence="5">
    <location>
        <begin position="388"/>
        <end position="401"/>
    </location>
</feature>
<sequence>MARNKRGRGNGTRFGGPNPKRKKAADGSAQAADPEAAPPSTDDAKPDVERLNAQLEADDEDELPSDPLTVDTERGPVNDVTSNPAPAQAEQSVGDDVIVPEASPNGLPTVLEPAEDELPAGQPPTAAITATPATRGKKTLAPKFTGRRSQAKREELQKAEEDRRKADAAARAAAEPRSRRDFGGRGRGRGDGFRRGRGRGGYIGQSERERVEEAVASGPFSAGQMLKDARHVRRTPSSGAWGLRPEATPRGERPSSRRAWSSEAKPIKTSDGTAVKTESGSSSTRPSGGRPSGRRGLDRDGDSRMNTEDGGYISSDEDDADGMERMNVEDFGIVDLTQDDATRDYYAPVRVLRVQHKDRSQGFNAEGATNKDGAVAVDANDVPNTLELTERSKSKQRATKDLEVAGSKQLFQAVYSDSEDDFAVKPHIKPDPEPLAPDTTQTLDSPPSSPDPRRKGKERIKSSPAPYAPMAPGLEYETREDLEEHARQQNDLRILRAELGEQATAPETNGDATMTDADRADKRADKVYLFQFPPILPDLIRVPIKADPDGPDQEEDAMLVDPPAPQDNTADKPIKIEGSGTEEKDKKPPPLALPSGAVGQLHVHASGRVTLDWGGTAMNLGMGTEASFLQDVLCVTLPEAKVGEDEAGPSGAGEGTAVSMGQVKGKFVLVPDWGALI</sequence>
<feature type="compositionally biased region" description="Basic and acidic residues" evidence="5">
    <location>
        <begin position="295"/>
        <end position="307"/>
    </location>
</feature>
<comment type="subcellular location">
    <subcellularLocation>
        <location evidence="1">Nucleus</location>
    </subcellularLocation>
</comment>
<dbReference type="Pfam" id="PF05132">
    <property type="entry name" value="RNA_pol_Rpc4"/>
    <property type="match status" value="1"/>
</dbReference>
<keyword evidence="2" id="KW-0240">DNA-directed RNA polymerase</keyword>
<accession>A0AAJ0DCZ9</accession>
<feature type="compositionally biased region" description="Acidic residues" evidence="5">
    <location>
        <begin position="549"/>
        <end position="558"/>
    </location>
</feature>
<feature type="compositionally biased region" description="Low complexity" evidence="5">
    <location>
        <begin position="119"/>
        <end position="134"/>
    </location>
</feature>
<name>A0AAJ0DCZ9_9PEZI</name>
<feature type="compositionally biased region" description="Basic and acidic residues" evidence="5">
    <location>
        <begin position="422"/>
        <end position="432"/>
    </location>
</feature>
<protein>
    <recommendedName>
        <fullName evidence="8">RNA polymerase III RPC4-domain-containing protein</fullName>
    </recommendedName>
</protein>
<dbReference type="GO" id="GO:0005666">
    <property type="term" value="C:RNA polymerase III complex"/>
    <property type="evidence" value="ECO:0007669"/>
    <property type="project" value="InterPro"/>
</dbReference>
<evidence type="ECO:0000256" key="4">
    <source>
        <dbReference type="ARBA" id="ARBA00023242"/>
    </source>
</evidence>
<feature type="region of interest" description="Disordered" evidence="5">
    <location>
        <begin position="1"/>
        <end position="325"/>
    </location>
</feature>
<gene>
    <name evidence="6" type="ORF">LTR09_007496</name>
</gene>
<feature type="region of interest" description="Disordered" evidence="5">
    <location>
        <begin position="418"/>
        <end position="516"/>
    </location>
</feature>
<feature type="compositionally biased region" description="Basic residues" evidence="5">
    <location>
        <begin position="135"/>
        <end position="150"/>
    </location>
</feature>
<dbReference type="GO" id="GO:0003677">
    <property type="term" value="F:DNA binding"/>
    <property type="evidence" value="ECO:0007669"/>
    <property type="project" value="InterPro"/>
</dbReference>
<comment type="caution">
    <text evidence="6">The sequence shown here is derived from an EMBL/GenBank/DDBJ whole genome shotgun (WGS) entry which is preliminary data.</text>
</comment>
<feature type="compositionally biased region" description="Low complexity" evidence="5">
    <location>
        <begin position="437"/>
        <end position="446"/>
    </location>
</feature>
<evidence type="ECO:0008006" key="8">
    <source>
        <dbReference type="Google" id="ProtNLM"/>
    </source>
</evidence>
<organism evidence="6 7">
    <name type="scientific">Extremus antarcticus</name>
    <dbReference type="NCBI Taxonomy" id="702011"/>
    <lineage>
        <taxon>Eukaryota</taxon>
        <taxon>Fungi</taxon>
        <taxon>Dikarya</taxon>
        <taxon>Ascomycota</taxon>
        <taxon>Pezizomycotina</taxon>
        <taxon>Dothideomycetes</taxon>
        <taxon>Dothideomycetidae</taxon>
        <taxon>Mycosphaerellales</taxon>
        <taxon>Extremaceae</taxon>
        <taxon>Extremus</taxon>
    </lineage>
</organism>
<feature type="region of interest" description="Disordered" evidence="5">
    <location>
        <begin position="362"/>
        <end position="401"/>
    </location>
</feature>
<dbReference type="PANTHER" id="PTHR13408">
    <property type="entry name" value="DNA-DIRECTED RNA POLYMERASE III"/>
    <property type="match status" value="1"/>
</dbReference>
<evidence type="ECO:0000256" key="1">
    <source>
        <dbReference type="ARBA" id="ARBA00004123"/>
    </source>
</evidence>
<dbReference type="InterPro" id="IPR007811">
    <property type="entry name" value="RPC4"/>
</dbReference>
<feature type="compositionally biased region" description="Low complexity" evidence="5">
    <location>
        <begin position="279"/>
        <end position="289"/>
    </location>
</feature>
<keyword evidence="7" id="KW-1185">Reference proteome</keyword>
<dbReference type="PANTHER" id="PTHR13408:SF0">
    <property type="entry name" value="DNA-DIRECTED RNA POLYMERASE III SUBUNIT RPC4"/>
    <property type="match status" value="1"/>
</dbReference>
<keyword evidence="4" id="KW-0539">Nucleus</keyword>
<reference evidence="6" key="1">
    <citation type="submission" date="2023-04" db="EMBL/GenBank/DDBJ databases">
        <title>Black Yeasts Isolated from many extreme environments.</title>
        <authorList>
            <person name="Coleine C."/>
            <person name="Stajich J.E."/>
            <person name="Selbmann L."/>
        </authorList>
    </citation>
    <scope>NUCLEOTIDE SEQUENCE</scope>
    <source>
        <strain evidence="6">CCFEE 5312</strain>
    </source>
</reference>
<dbReference type="Proteomes" id="UP001271007">
    <property type="component" value="Unassembled WGS sequence"/>
</dbReference>
<feature type="compositionally biased region" description="Basic and acidic residues" evidence="5">
    <location>
        <begin position="151"/>
        <end position="194"/>
    </location>
</feature>
<feature type="compositionally biased region" description="Basic and acidic residues" evidence="5">
    <location>
        <begin position="476"/>
        <end position="499"/>
    </location>
</feature>
<evidence type="ECO:0000256" key="5">
    <source>
        <dbReference type="SAM" id="MobiDB-lite"/>
    </source>
</evidence>
<evidence type="ECO:0000256" key="2">
    <source>
        <dbReference type="ARBA" id="ARBA00022478"/>
    </source>
</evidence>